<evidence type="ECO:0000313" key="3">
    <source>
        <dbReference type="EMBL" id="MTV39597.1"/>
    </source>
</evidence>
<feature type="region of interest" description="Disordered" evidence="1">
    <location>
        <begin position="68"/>
        <end position="94"/>
    </location>
</feature>
<feature type="compositionally biased region" description="Basic and acidic residues" evidence="1">
    <location>
        <begin position="68"/>
        <end position="81"/>
    </location>
</feature>
<evidence type="ECO:0000313" key="4">
    <source>
        <dbReference type="Proteomes" id="UP000475582"/>
    </source>
</evidence>
<reference evidence="3 4" key="1">
    <citation type="submission" date="2019-11" db="EMBL/GenBank/DDBJ databases">
        <title>Type strains purchased from KCTC, JCM and DSMZ.</title>
        <authorList>
            <person name="Lu H."/>
        </authorList>
    </citation>
    <scope>NUCLEOTIDE SEQUENCE [LARGE SCALE GENOMIC DNA]</scope>
    <source>
        <strain evidence="3 4">KCTC 22382</strain>
    </source>
</reference>
<dbReference type="Proteomes" id="UP000475582">
    <property type="component" value="Unassembled WGS sequence"/>
</dbReference>
<feature type="region of interest" description="Disordered" evidence="1">
    <location>
        <begin position="111"/>
        <end position="132"/>
    </location>
</feature>
<keyword evidence="2" id="KW-0472">Membrane</keyword>
<proteinExistence type="predicted"/>
<feature type="transmembrane region" description="Helical" evidence="2">
    <location>
        <begin position="39"/>
        <end position="59"/>
    </location>
</feature>
<keyword evidence="2" id="KW-0812">Transmembrane</keyword>
<keyword evidence="4" id="KW-1185">Reference proteome</keyword>
<dbReference type="EMBL" id="WNKY01000021">
    <property type="protein sequence ID" value="MTV39597.1"/>
    <property type="molecule type" value="Genomic_DNA"/>
</dbReference>
<gene>
    <name evidence="3" type="ORF">GM676_18715</name>
</gene>
<dbReference type="AlphaFoldDB" id="A0A6L6PLW2"/>
<organism evidence="3 4">
    <name type="scientific">Duganella radicis</name>
    <dbReference type="NCBI Taxonomy" id="551988"/>
    <lineage>
        <taxon>Bacteria</taxon>
        <taxon>Pseudomonadati</taxon>
        <taxon>Pseudomonadota</taxon>
        <taxon>Betaproteobacteria</taxon>
        <taxon>Burkholderiales</taxon>
        <taxon>Oxalobacteraceae</taxon>
        <taxon>Telluria group</taxon>
        <taxon>Duganella</taxon>
    </lineage>
</organism>
<comment type="caution">
    <text evidence="3">The sequence shown here is derived from an EMBL/GenBank/DDBJ whole genome shotgun (WGS) entry which is preliminary data.</text>
</comment>
<evidence type="ECO:0000256" key="1">
    <source>
        <dbReference type="SAM" id="MobiDB-lite"/>
    </source>
</evidence>
<dbReference type="OrthoDB" id="8724867at2"/>
<protein>
    <submittedName>
        <fullName evidence="3">Uncharacterized protein</fullName>
    </submittedName>
</protein>
<keyword evidence="2" id="KW-1133">Transmembrane helix</keyword>
<evidence type="ECO:0000256" key="2">
    <source>
        <dbReference type="SAM" id="Phobius"/>
    </source>
</evidence>
<name>A0A6L6PLW2_9BURK</name>
<accession>A0A6L6PLW2</accession>
<sequence length="264" mass="27312">MSSTGRRRPADSKRILAQLEHGVRPAAKPAHTAGWSIDGWTIGLCALLLLMCCVAWVMHDKTITPKTFRRDYSGTTDRRDAPVLQENASQPERAATIIDVASPAMAKADGEAKAASGARQSGAAPNGGTSSASSAIGATMVDGAAAASSTAGPLMRVPGVQHKPATPAVRAVPPSATAASIAIPAPHASDTDVALLTALVAHSSKSAAVTPERPRDIVERQDGDNTAQLLARCKQLGLIEGMLCRSRICSGRWESDAACRAPSH</sequence>